<sequence length="147" mass="16840">MKRELSVFKDLIQHSGFDWDPGHKDAKQYKSKGLDHYDILLELCEGPLATGAFAGYPRTLGSPTVEAEREMMRQDKPIRMADKMLIDSRGKRKSYETNGSSSKSFKINEKSQAYASFGYAQQKRGEYFEKMTVDQFSIDYCIVALMK</sequence>
<dbReference type="EMBL" id="CM046397">
    <property type="protein sequence ID" value="KAI8535684.1"/>
    <property type="molecule type" value="Genomic_DNA"/>
</dbReference>
<dbReference type="Proteomes" id="UP001062846">
    <property type="component" value="Chromosome 10"/>
</dbReference>
<accession>A0ACC0M527</accession>
<reference evidence="1" key="1">
    <citation type="submission" date="2022-02" db="EMBL/GenBank/DDBJ databases">
        <title>Plant Genome Project.</title>
        <authorList>
            <person name="Zhang R.-G."/>
        </authorList>
    </citation>
    <scope>NUCLEOTIDE SEQUENCE</scope>
    <source>
        <strain evidence="1">AT1</strain>
    </source>
</reference>
<organism evidence="1 2">
    <name type="scientific">Rhododendron molle</name>
    <name type="common">Chinese azalea</name>
    <name type="synonym">Azalea mollis</name>
    <dbReference type="NCBI Taxonomy" id="49168"/>
    <lineage>
        <taxon>Eukaryota</taxon>
        <taxon>Viridiplantae</taxon>
        <taxon>Streptophyta</taxon>
        <taxon>Embryophyta</taxon>
        <taxon>Tracheophyta</taxon>
        <taxon>Spermatophyta</taxon>
        <taxon>Magnoliopsida</taxon>
        <taxon>eudicotyledons</taxon>
        <taxon>Gunneridae</taxon>
        <taxon>Pentapetalae</taxon>
        <taxon>asterids</taxon>
        <taxon>Ericales</taxon>
        <taxon>Ericaceae</taxon>
        <taxon>Ericoideae</taxon>
        <taxon>Rhodoreae</taxon>
        <taxon>Rhododendron</taxon>
    </lineage>
</organism>
<comment type="caution">
    <text evidence="1">The sequence shown here is derived from an EMBL/GenBank/DDBJ whole genome shotgun (WGS) entry which is preliminary data.</text>
</comment>
<gene>
    <name evidence="1" type="ORF">RHMOL_Rhmol10G0192900</name>
</gene>
<keyword evidence="2" id="KW-1185">Reference proteome</keyword>
<proteinExistence type="predicted"/>
<evidence type="ECO:0000313" key="1">
    <source>
        <dbReference type="EMBL" id="KAI8535684.1"/>
    </source>
</evidence>
<name>A0ACC0M527_RHOML</name>
<protein>
    <submittedName>
        <fullName evidence="1">Uncharacterized protein</fullName>
    </submittedName>
</protein>
<evidence type="ECO:0000313" key="2">
    <source>
        <dbReference type="Proteomes" id="UP001062846"/>
    </source>
</evidence>